<keyword evidence="2" id="KW-0472">Membrane</keyword>
<dbReference type="PANTHER" id="PTHR43156:SF2">
    <property type="entry name" value="STAGE II SPORULATION PROTEIN E"/>
    <property type="match status" value="1"/>
</dbReference>
<organism evidence="4 5">
    <name type="scientific">Streptomyces cadmiisoli</name>
    <dbReference type="NCBI Taxonomy" id="2184053"/>
    <lineage>
        <taxon>Bacteria</taxon>
        <taxon>Bacillati</taxon>
        <taxon>Actinomycetota</taxon>
        <taxon>Actinomycetes</taxon>
        <taxon>Kitasatosporales</taxon>
        <taxon>Streptomycetaceae</taxon>
        <taxon>Streptomyces</taxon>
        <taxon>Streptomyces aurantiacus group</taxon>
    </lineage>
</organism>
<protein>
    <submittedName>
        <fullName evidence="4">Serine/threonine-protein phosphatase</fullName>
    </submittedName>
</protein>
<accession>A0A2Z4ITM4</accession>
<dbReference type="SUPFAM" id="SSF81606">
    <property type="entry name" value="PP2C-like"/>
    <property type="match status" value="1"/>
</dbReference>
<feature type="transmembrane region" description="Helical" evidence="2">
    <location>
        <begin position="92"/>
        <end position="110"/>
    </location>
</feature>
<dbReference type="InterPro" id="IPR001932">
    <property type="entry name" value="PPM-type_phosphatase-like_dom"/>
</dbReference>
<dbReference type="SMART" id="SM00331">
    <property type="entry name" value="PP2C_SIG"/>
    <property type="match status" value="1"/>
</dbReference>
<keyword evidence="2" id="KW-0812">Transmembrane</keyword>
<feature type="domain" description="PPM-type phosphatase" evidence="3">
    <location>
        <begin position="143"/>
        <end position="370"/>
    </location>
</feature>
<evidence type="ECO:0000313" key="4">
    <source>
        <dbReference type="EMBL" id="AWW36090.1"/>
    </source>
</evidence>
<gene>
    <name evidence="4" type="ORF">DN051_05095</name>
</gene>
<name>A0A2Z4ITM4_9ACTN</name>
<dbReference type="InterPro" id="IPR036457">
    <property type="entry name" value="PPM-type-like_dom_sf"/>
</dbReference>
<dbReference type="Pfam" id="PF07228">
    <property type="entry name" value="SpoIIE"/>
    <property type="match status" value="1"/>
</dbReference>
<reference evidence="4 5" key="1">
    <citation type="journal article" date="2019" name="Int. J. Syst. Evol. Microbiol.">
        <title>Streptomyces cadmiisoli sp. nov., a novel actinomycete isolated from cadmium-contaminated soil.</title>
        <authorList>
            <person name="Li K."/>
            <person name="Tang X."/>
            <person name="Zhao J."/>
            <person name="Guo Y."/>
            <person name="Tang Y."/>
            <person name="Gao J."/>
        </authorList>
    </citation>
    <scope>NUCLEOTIDE SEQUENCE [LARGE SCALE GENOMIC DNA]</scope>
    <source>
        <strain evidence="4 5">ZFG47</strain>
    </source>
</reference>
<dbReference type="EMBL" id="CP030073">
    <property type="protein sequence ID" value="AWW36090.1"/>
    <property type="molecule type" value="Genomic_DNA"/>
</dbReference>
<keyword evidence="1" id="KW-0378">Hydrolase</keyword>
<evidence type="ECO:0000259" key="3">
    <source>
        <dbReference type="SMART" id="SM00331"/>
    </source>
</evidence>
<proteinExistence type="predicted"/>
<evidence type="ECO:0000313" key="5">
    <source>
        <dbReference type="Proteomes" id="UP000249616"/>
    </source>
</evidence>
<dbReference type="InterPro" id="IPR052016">
    <property type="entry name" value="Bact_Sigma-Reg"/>
</dbReference>
<sequence>MGPRRVPGSHRRSWAPRGALLAVPLGLIVTVTMGDMFAPPQVHLGPFLATAPAITASFAGPRTTACVGVVAVLAQMAVAVERTSLTDLNHTLQISALIVISAFVTFFAHLRERHEKELTQLRSVAEAAQQVVLRPLPRRIGPLRVASVYLAAEAEAQIGGDLFAAARTAQGTRFIVGDVRGKGLEAIGDAALLLGAFRAASHRKSALPPLVAYLEGTVYSDPDDPGAAPAGHGADSEGFITAAVLDVPDDLPVLHLINCGHPPPLLLRDGRVTPLEVPDPAPPLGLTGFDTSPFIAETFPFEPGDTLLLYTDGVIEARDGSGDFYPLARRMGTAPACEPNGLLRHLRDDLLAHTPGGCLGDDAAMVAIERTTRG</sequence>
<evidence type="ECO:0000256" key="1">
    <source>
        <dbReference type="ARBA" id="ARBA00022801"/>
    </source>
</evidence>
<evidence type="ECO:0000256" key="2">
    <source>
        <dbReference type="SAM" id="Phobius"/>
    </source>
</evidence>
<dbReference type="Proteomes" id="UP000249616">
    <property type="component" value="Chromosome"/>
</dbReference>
<keyword evidence="5" id="KW-1185">Reference proteome</keyword>
<dbReference type="RefSeq" id="WP_112438090.1">
    <property type="nucleotide sequence ID" value="NZ_CBDRHE010000096.1"/>
</dbReference>
<dbReference type="GO" id="GO:0016791">
    <property type="term" value="F:phosphatase activity"/>
    <property type="evidence" value="ECO:0007669"/>
    <property type="project" value="TreeGrafter"/>
</dbReference>
<dbReference type="FunFam" id="3.60.40.10:FF:000058">
    <property type="entry name" value="Stage II sporulation protein E"/>
    <property type="match status" value="1"/>
</dbReference>
<dbReference type="AlphaFoldDB" id="A0A2Z4ITM4"/>
<dbReference type="PANTHER" id="PTHR43156">
    <property type="entry name" value="STAGE II SPORULATION PROTEIN E-RELATED"/>
    <property type="match status" value="1"/>
</dbReference>
<dbReference type="KEGG" id="scad:DN051_05095"/>
<dbReference type="Gene3D" id="3.60.40.10">
    <property type="entry name" value="PPM-type phosphatase domain"/>
    <property type="match status" value="1"/>
</dbReference>
<keyword evidence="2" id="KW-1133">Transmembrane helix</keyword>